<feature type="transmembrane region" description="Helical" evidence="2">
    <location>
        <begin position="174"/>
        <end position="198"/>
    </location>
</feature>
<keyword evidence="2" id="KW-1133">Transmembrane helix</keyword>
<dbReference type="PANTHER" id="PTHR39614">
    <property type="entry name" value="INTEGRAL MEMBRANE PROTEIN"/>
    <property type="match status" value="1"/>
</dbReference>
<feature type="transmembrane region" description="Helical" evidence="2">
    <location>
        <begin position="100"/>
        <end position="121"/>
    </location>
</feature>
<feature type="transmembrane region" description="Helical" evidence="2">
    <location>
        <begin position="20"/>
        <end position="39"/>
    </location>
</feature>
<accession>A0A1W5CY23</accession>
<evidence type="ECO:0000256" key="1">
    <source>
        <dbReference type="SAM" id="MobiDB-lite"/>
    </source>
</evidence>
<feature type="transmembrane region" description="Helical" evidence="2">
    <location>
        <begin position="60"/>
        <end position="80"/>
    </location>
</feature>
<dbReference type="InterPro" id="IPR049326">
    <property type="entry name" value="Rhodopsin_dom_fungi"/>
</dbReference>
<feature type="domain" description="Rhodopsin" evidence="3">
    <location>
        <begin position="39"/>
        <end position="273"/>
    </location>
</feature>
<protein>
    <recommendedName>
        <fullName evidence="3">Rhodopsin domain-containing protein</fullName>
    </recommendedName>
</protein>
<feature type="transmembrane region" description="Helical" evidence="2">
    <location>
        <begin position="133"/>
        <end position="154"/>
    </location>
</feature>
<dbReference type="EMBL" id="FWEW01000793">
    <property type="protein sequence ID" value="SLM35680.1"/>
    <property type="molecule type" value="Genomic_DNA"/>
</dbReference>
<feature type="region of interest" description="Disordered" evidence="1">
    <location>
        <begin position="303"/>
        <end position="371"/>
    </location>
</feature>
<dbReference type="PANTHER" id="PTHR39614:SF2">
    <property type="entry name" value="INTEGRAL MEMBRANE PROTEIN"/>
    <property type="match status" value="1"/>
</dbReference>
<dbReference type="Proteomes" id="UP000192927">
    <property type="component" value="Unassembled WGS sequence"/>
</dbReference>
<feature type="transmembrane region" description="Helical" evidence="2">
    <location>
        <begin position="210"/>
        <end position="231"/>
    </location>
</feature>
<dbReference type="AlphaFoldDB" id="A0A1W5CY23"/>
<evidence type="ECO:0000313" key="5">
    <source>
        <dbReference type="Proteomes" id="UP000192927"/>
    </source>
</evidence>
<dbReference type="Pfam" id="PF20684">
    <property type="entry name" value="Fung_rhodopsin"/>
    <property type="match status" value="1"/>
</dbReference>
<feature type="compositionally biased region" description="Low complexity" evidence="1">
    <location>
        <begin position="322"/>
        <end position="335"/>
    </location>
</feature>
<keyword evidence="5" id="KW-1185">Reference proteome</keyword>
<organism evidence="4 5">
    <name type="scientific">Lasallia pustulata</name>
    <dbReference type="NCBI Taxonomy" id="136370"/>
    <lineage>
        <taxon>Eukaryota</taxon>
        <taxon>Fungi</taxon>
        <taxon>Dikarya</taxon>
        <taxon>Ascomycota</taxon>
        <taxon>Pezizomycotina</taxon>
        <taxon>Lecanoromycetes</taxon>
        <taxon>OSLEUM clade</taxon>
        <taxon>Umbilicariomycetidae</taxon>
        <taxon>Umbilicariales</taxon>
        <taxon>Umbilicariaceae</taxon>
        <taxon>Lasallia</taxon>
    </lineage>
</organism>
<reference evidence="5" key="1">
    <citation type="submission" date="2017-03" db="EMBL/GenBank/DDBJ databases">
        <authorList>
            <person name="Sharma R."/>
            <person name="Thines M."/>
        </authorList>
    </citation>
    <scope>NUCLEOTIDE SEQUENCE [LARGE SCALE GENOMIC DNA]</scope>
</reference>
<proteinExistence type="predicted"/>
<evidence type="ECO:0000259" key="3">
    <source>
        <dbReference type="Pfam" id="PF20684"/>
    </source>
</evidence>
<keyword evidence="2" id="KW-0472">Membrane</keyword>
<feature type="compositionally biased region" description="Basic and acidic residues" evidence="1">
    <location>
        <begin position="303"/>
        <end position="321"/>
    </location>
</feature>
<sequence length="371" mass="40757">MSTIEGRPRVAKISQDDHGGMVTIAAAVGLTYSLLSFFIRLYTRWAVGSRFEPGDTTLGIATLIGLGQSIVVLTGVIQGFGKALKLLDPQHLLRLEKLAYAGDLLLIITLCLSKCSVILLLRGFSRKANHSKACKVILGVSATWGVASVLALALRCELNHPWLTINAHCTHLFLRWLLIAVFDMVTEAALVSMAIYLVYSLQMPWKRKAYVVSAFAFRFPIIVLAGLRLYYLALAYESPDPTFVAVPASILSQAEMNYSLISATIPCLRPFMRACNSGFLGGPLPRLRGSAYNSAGSYALHSLHSDRTPETNGWRDSEQKTSRPASSRPAPADARTVVEQTPPGPRREDAESMESRGSEHLIMQHTREWIV</sequence>
<evidence type="ECO:0000313" key="4">
    <source>
        <dbReference type="EMBL" id="SLM35680.1"/>
    </source>
</evidence>
<feature type="compositionally biased region" description="Basic and acidic residues" evidence="1">
    <location>
        <begin position="345"/>
        <end position="359"/>
    </location>
</feature>
<evidence type="ECO:0000256" key="2">
    <source>
        <dbReference type="SAM" id="Phobius"/>
    </source>
</evidence>
<keyword evidence="2" id="KW-0812">Transmembrane</keyword>
<name>A0A1W5CY23_9LECA</name>